<proteinExistence type="predicted"/>
<protein>
    <submittedName>
        <fullName evidence="1">Uncharacterized protein</fullName>
    </submittedName>
</protein>
<keyword evidence="2" id="KW-1185">Reference proteome</keyword>
<accession>A0ABW3IM86</accession>
<comment type="caution">
    <text evidence="1">The sequence shown here is derived from an EMBL/GenBank/DDBJ whole genome shotgun (WGS) entry which is preliminary data.</text>
</comment>
<name>A0ABW3IM86_9RHOB</name>
<dbReference type="EMBL" id="JBHTJT010000006">
    <property type="protein sequence ID" value="MFD0978438.1"/>
    <property type="molecule type" value="Genomic_DNA"/>
</dbReference>
<reference evidence="2" key="1">
    <citation type="journal article" date="2019" name="Int. J. Syst. Evol. Microbiol.">
        <title>The Global Catalogue of Microorganisms (GCM) 10K type strain sequencing project: providing services to taxonomists for standard genome sequencing and annotation.</title>
        <authorList>
            <consortium name="The Broad Institute Genomics Platform"/>
            <consortium name="The Broad Institute Genome Sequencing Center for Infectious Disease"/>
            <person name="Wu L."/>
            <person name="Ma J."/>
        </authorList>
    </citation>
    <scope>NUCLEOTIDE SEQUENCE [LARGE SCALE GENOMIC DNA]</scope>
    <source>
        <strain evidence="2">CCUG 60524</strain>
    </source>
</reference>
<gene>
    <name evidence="1" type="ORF">ACFQ2S_02135</name>
</gene>
<evidence type="ECO:0000313" key="1">
    <source>
        <dbReference type="EMBL" id="MFD0978438.1"/>
    </source>
</evidence>
<dbReference type="RefSeq" id="WP_386072320.1">
    <property type="nucleotide sequence ID" value="NZ_JBHTJT010000006.1"/>
</dbReference>
<dbReference type="Proteomes" id="UP001597108">
    <property type="component" value="Unassembled WGS sequence"/>
</dbReference>
<evidence type="ECO:0000313" key="2">
    <source>
        <dbReference type="Proteomes" id="UP001597108"/>
    </source>
</evidence>
<sequence>MSVTSHLADELLALAKRANAEGLTESSRQITMAAGLVLAEAGERSGIESMARECIGPAIARHGNVVPFPHSTIASRAALPRHTKS</sequence>
<organism evidence="1 2">
    <name type="scientific">Tropicimonas aquimaris</name>
    <dbReference type="NCBI Taxonomy" id="914152"/>
    <lineage>
        <taxon>Bacteria</taxon>
        <taxon>Pseudomonadati</taxon>
        <taxon>Pseudomonadota</taxon>
        <taxon>Alphaproteobacteria</taxon>
        <taxon>Rhodobacterales</taxon>
        <taxon>Roseobacteraceae</taxon>
        <taxon>Tropicimonas</taxon>
    </lineage>
</organism>